<name>A0ABS8CBW9_9BURK</name>
<proteinExistence type="inferred from homology"/>
<evidence type="ECO:0000256" key="6">
    <source>
        <dbReference type="HAMAP-Rule" id="MF_00194"/>
    </source>
</evidence>
<keyword evidence="4 6" id="KW-0963">Cytoplasm</keyword>
<comment type="function">
    <text evidence="6">May be involved in recombination.</text>
</comment>
<evidence type="ECO:0000313" key="8">
    <source>
        <dbReference type="Proteomes" id="UP000776983"/>
    </source>
</evidence>
<sequence length="299" mass="33564">MWFKNLKLFRLAPEWQPSLEAFESALEKHPFQPAGRQSMQSLGWVSPTEDGTLAYVQEGQRLISLRTEKKLLPSTVINQVAREKAQEIEAQQGYKPGRKQMKEIKEQVADELLPRAFSLCRDTRVWFDMRNHWLVIDAASAAKSDEVLGLLAKTMDPFPILPLATQMAPSTAMTDWVLSEAPPAGFTVDQEAELRSSGESRAAVRYVRQSLDPEEIQRHVQAGKQCTRLALTWADKVSFVMTDTLDIKRVAPLDVLQENAPPAAPDAREQFDADFTLMTGELSKLLDNMVTALGGFHKL</sequence>
<evidence type="ECO:0000256" key="3">
    <source>
        <dbReference type="ARBA" id="ARBA00022296"/>
    </source>
</evidence>
<comment type="caution">
    <text evidence="7">The sequence shown here is derived from an EMBL/GenBank/DDBJ whole genome shotgun (WGS) entry which is preliminary data.</text>
</comment>
<dbReference type="RefSeq" id="WP_226953670.1">
    <property type="nucleotide sequence ID" value="NZ_JACDXW010000002.1"/>
</dbReference>
<gene>
    <name evidence="6" type="primary">rdgC</name>
    <name evidence="7" type="ORF">H0484_06210</name>
</gene>
<dbReference type="EMBL" id="JACDXW010000002">
    <property type="protein sequence ID" value="MCB5363347.1"/>
    <property type="molecule type" value="Genomic_DNA"/>
</dbReference>
<dbReference type="PANTHER" id="PTHR38103:SF1">
    <property type="entry name" value="RECOMBINATION-ASSOCIATED PROTEIN RDGC"/>
    <property type="match status" value="1"/>
</dbReference>
<evidence type="ECO:0000313" key="7">
    <source>
        <dbReference type="EMBL" id="MCB5363347.1"/>
    </source>
</evidence>
<keyword evidence="5 6" id="KW-0233">DNA recombination</keyword>
<evidence type="ECO:0000256" key="2">
    <source>
        <dbReference type="ARBA" id="ARBA00008657"/>
    </source>
</evidence>
<dbReference type="Pfam" id="PF04381">
    <property type="entry name" value="RdgC"/>
    <property type="match status" value="1"/>
</dbReference>
<dbReference type="PANTHER" id="PTHR38103">
    <property type="entry name" value="RECOMBINATION-ASSOCIATED PROTEIN RDGC"/>
    <property type="match status" value="1"/>
</dbReference>
<reference evidence="7 8" key="1">
    <citation type="submission" date="2020-07" db="EMBL/GenBank/DDBJ databases">
        <title>Pusillimonas sp. nov., isolated from poultry manure in Taiwan.</title>
        <authorList>
            <person name="Lin S.-Y."/>
            <person name="Tang Y.-S."/>
            <person name="Young C.-C."/>
        </authorList>
    </citation>
    <scope>NUCLEOTIDE SEQUENCE [LARGE SCALE GENOMIC DNA]</scope>
    <source>
        <strain evidence="7 8">CC-YST705</strain>
    </source>
</reference>
<dbReference type="InterPro" id="IPR007476">
    <property type="entry name" value="RdgC"/>
</dbReference>
<keyword evidence="8" id="KW-1185">Reference proteome</keyword>
<dbReference type="HAMAP" id="MF_00194">
    <property type="entry name" value="RdgC"/>
    <property type="match status" value="1"/>
</dbReference>
<evidence type="ECO:0000256" key="4">
    <source>
        <dbReference type="ARBA" id="ARBA00022490"/>
    </source>
</evidence>
<evidence type="ECO:0000256" key="5">
    <source>
        <dbReference type="ARBA" id="ARBA00023172"/>
    </source>
</evidence>
<evidence type="ECO:0000256" key="1">
    <source>
        <dbReference type="ARBA" id="ARBA00004453"/>
    </source>
</evidence>
<dbReference type="Proteomes" id="UP000776983">
    <property type="component" value="Unassembled WGS sequence"/>
</dbReference>
<dbReference type="NCBIfam" id="NF001463">
    <property type="entry name" value="PRK00321.1-4"/>
    <property type="match status" value="1"/>
</dbReference>
<protein>
    <recommendedName>
        <fullName evidence="3 6">Recombination-associated protein RdgC</fullName>
    </recommendedName>
</protein>
<accession>A0ABS8CBW9</accession>
<comment type="similarity">
    <text evidence="2 6">Belongs to the RdgC family.</text>
</comment>
<dbReference type="NCBIfam" id="NF001464">
    <property type="entry name" value="PRK00321.1-5"/>
    <property type="match status" value="1"/>
</dbReference>
<organism evidence="7 8">
    <name type="scientific">Mesopusillimonas faecipullorum</name>
    <dbReference type="NCBI Taxonomy" id="2755040"/>
    <lineage>
        <taxon>Bacteria</taxon>
        <taxon>Pseudomonadati</taxon>
        <taxon>Pseudomonadota</taxon>
        <taxon>Betaproteobacteria</taxon>
        <taxon>Burkholderiales</taxon>
        <taxon>Alcaligenaceae</taxon>
        <taxon>Mesopusillimonas</taxon>
    </lineage>
</organism>
<comment type="subcellular location">
    <subcellularLocation>
        <location evidence="1 6">Cytoplasm</location>
        <location evidence="1 6">Nucleoid</location>
    </subcellularLocation>
</comment>